<dbReference type="AlphaFoldDB" id="A0AAE0W527"/>
<gene>
    <name evidence="16" type="ORF">CHS0354_026271</name>
</gene>
<evidence type="ECO:0000256" key="11">
    <source>
        <dbReference type="ARBA" id="ARBA00079207"/>
    </source>
</evidence>
<dbReference type="GO" id="GO:0010997">
    <property type="term" value="F:anaphase-promoting complex binding"/>
    <property type="evidence" value="ECO:0007669"/>
    <property type="project" value="InterPro"/>
</dbReference>
<proteinExistence type="inferred from homology"/>
<dbReference type="Pfam" id="PF24807">
    <property type="entry name" value="WD40_CDC20-Fz"/>
    <property type="match status" value="1"/>
</dbReference>
<keyword evidence="4" id="KW-0132">Cell division</keyword>
<evidence type="ECO:0000256" key="10">
    <source>
        <dbReference type="ARBA" id="ARBA00070718"/>
    </source>
</evidence>
<reference evidence="16" key="2">
    <citation type="journal article" date="2021" name="Genome Biol. Evol.">
        <title>Developing a high-quality reference genome for a parasitic bivalve with doubly uniparental inheritance (Bivalvia: Unionida).</title>
        <authorList>
            <person name="Smith C.H."/>
        </authorList>
    </citation>
    <scope>NUCLEOTIDE SEQUENCE</scope>
    <source>
        <strain evidence="16">CHS0354</strain>
        <tissue evidence="16">Mantle</tissue>
    </source>
</reference>
<feature type="compositionally biased region" description="Low complexity" evidence="14">
    <location>
        <begin position="67"/>
        <end position="89"/>
    </location>
</feature>
<feature type="repeat" description="WD" evidence="13">
    <location>
        <begin position="333"/>
        <end position="364"/>
    </location>
</feature>
<dbReference type="GO" id="GO:1905786">
    <property type="term" value="P:positive regulation of anaphase-promoting complex-dependent catabolic process"/>
    <property type="evidence" value="ECO:0007669"/>
    <property type="project" value="TreeGrafter"/>
</dbReference>
<organism evidence="16 17">
    <name type="scientific">Potamilus streckersoni</name>
    <dbReference type="NCBI Taxonomy" id="2493646"/>
    <lineage>
        <taxon>Eukaryota</taxon>
        <taxon>Metazoa</taxon>
        <taxon>Spiralia</taxon>
        <taxon>Lophotrochozoa</taxon>
        <taxon>Mollusca</taxon>
        <taxon>Bivalvia</taxon>
        <taxon>Autobranchia</taxon>
        <taxon>Heteroconchia</taxon>
        <taxon>Palaeoheterodonta</taxon>
        <taxon>Unionida</taxon>
        <taxon>Unionoidea</taxon>
        <taxon>Unionidae</taxon>
        <taxon>Ambleminae</taxon>
        <taxon>Lampsilini</taxon>
        <taxon>Potamilus</taxon>
    </lineage>
</organism>
<accession>A0AAE0W527</accession>
<dbReference type="Gene3D" id="2.130.10.10">
    <property type="entry name" value="YVTN repeat-like/Quinoprotein amine dehydrogenase"/>
    <property type="match status" value="1"/>
</dbReference>
<evidence type="ECO:0000256" key="5">
    <source>
        <dbReference type="ARBA" id="ARBA00022737"/>
    </source>
</evidence>
<evidence type="ECO:0000256" key="14">
    <source>
        <dbReference type="SAM" id="MobiDB-lite"/>
    </source>
</evidence>
<comment type="caution">
    <text evidence="16">The sequence shown here is derived from an EMBL/GenBank/DDBJ whole genome shotgun (WGS) entry which is preliminary data.</text>
</comment>
<evidence type="ECO:0000256" key="2">
    <source>
        <dbReference type="ARBA" id="ARBA00006445"/>
    </source>
</evidence>
<dbReference type="FunFam" id="2.130.10.10:FF:000224">
    <property type="entry name" value="cell division cycle protein 20 homolog"/>
    <property type="match status" value="1"/>
</dbReference>
<keyword evidence="17" id="KW-1185">Reference proteome</keyword>
<feature type="repeat" description="WD" evidence="13">
    <location>
        <begin position="467"/>
        <end position="499"/>
    </location>
</feature>
<evidence type="ECO:0000256" key="4">
    <source>
        <dbReference type="ARBA" id="ARBA00022618"/>
    </source>
</evidence>
<keyword evidence="8" id="KW-0131">Cell cycle</keyword>
<dbReference type="Proteomes" id="UP001195483">
    <property type="component" value="Unassembled WGS sequence"/>
</dbReference>
<evidence type="ECO:0000259" key="15">
    <source>
        <dbReference type="Pfam" id="PF24807"/>
    </source>
</evidence>
<comment type="similarity">
    <text evidence="2">Belongs to the WD repeat CDC20/Fizzy family.</text>
</comment>
<evidence type="ECO:0000256" key="6">
    <source>
        <dbReference type="ARBA" id="ARBA00022776"/>
    </source>
</evidence>
<evidence type="ECO:0000256" key="9">
    <source>
        <dbReference type="ARBA" id="ARBA00062231"/>
    </source>
</evidence>
<dbReference type="CDD" id="cd00200">
    <property type="entry name" value="WD40"/>
    <property type="match status" value="1"/>
</dbReference>
<dbReference type="SMART" id="SM00320">
    <property type="entry name" value="WD40"/>
    <property type="match status" value="6"/>
</dbReference>
<reference evidence="16" key="1">
    <citation type="journal article" date="2021" name="Genome Biol. Evol.">
        <title>A High-Quality Reference Genome for a Parasitic Bivalve with Doubly Uniparental Inheritance (Bivalvia: Unionida).</title>
        <authorList>
            <person name="Smith C.H."/>
        </authorList>
    </citation>
    <scope>NUCLEOTIDE SEQUENCE</scope>
    <source>
        <strain evidence="16">CHS0354</strain>
    </source>
</reference>
<reference evidence="16" key="3">
    <citation type="submission" date="2023-05" db="EMBL/GenBank/DDBJ databases">
        <authorList>
            <person name="Smith C.H."/>
        </authorList>
    </citation>
    <scope>NUCLEOTIDE SEQUENCE</scope>
    <source>
        <strain evidence="16">CHS0354</strain>
        <tissue evidence="16">Mantle</tissue>
    </source>
</reference>
<dbReference type="InterPro" id="IPR036322">
    <property type="entry name" value="WD40_repeat_dom_sf"/>
</dbReference>
<evidence type="ECO:0000256" key="3">
    <source>
        <dbReference type="ARBA" id="ARBA00022574"/>
    </source>
</evidence>
<dbReference type="GO" id="GO:0031145">
    <property type="term" value="P:anaphase-promoting complex-dependent catabolic process"/>
    <property type="evidence" value="ECO:0007669"/>
    <property type="project" value="TreeGrafter"/>
</dbReference>
<feature type="compositionally biased region" description="Polar residues" evidence="14">
    <location>
        <begin position="38"/>
        <end position="66"/>
    </location>
</feature>
<dbReference type="InterPro" id="IPR056150">
    <property type="entry name" value="WD40_CDC20-Fz"/>
</dbReference>
<evidence type="ECO:0000256" key="12">
    <source>
        <dbReference type="ARBA" id="ARBA00093365"/>
    </source>
</evidence>
<keyword evidence="5" id="KW-0677">Repeat</keyword>
<comment type="subunit">
    <text evidence="9">Component of a complex with CDC20, CDC27, SPATC1 and TUBG1. Interacts with NEUROD2. Interacts with dimeric MAD2L1 in its closed conformation form. Interacts with BUB1B. The phosphorylated form interacts with APC/C. Interacts with NINL. May interact with MAD2L2. Interacts with CDK5RAP2. Interacts with SIRT2. Interacts with isoform 1 of NEK2. Interacts with HSF1 (via phosphorylated form); this interaction occurs in mitosis in a MAD2L1-dependent manner and prevents PLK1-stimulated degradation of HSF1 by blocking the recruitment of the SCF(BTRC) ubiquitin ligase complex. Interacts (via the N-terminal substrate-binding domain) with FBXO5. Interacts with CCNF. Interacts with USP22.</text>
</comment>
<sequence length="529" mass="58029">MNHFSLENEISSAVRMDAPITRGPALRWQRKMNESGADASTSGNILNVSCGPSKTPMKSMNRSMTQSKTPSTGSSASKTPKSGGKSKTPNKPKTPIGGDRFIPNRSTTQFELGYYKLTTENAGQPDEENLDLMSPSKMEYQKIMSENLHGDLLNSKIISYKSKAPGAPEGYHNGLKVLYSSCKTPIINAKKTVRHIPQVPERILDAPEVLDDYYLNLLDWSANNQLAVCLGGSVYLWNASTGDITQLLQLETSEEYVGAVAWVKEGNYLAVGCSTGEVQLWDIAQEKRLRNMTGHVARVGSLSWNGPILSSGSRSGNIHHHDVRMVEHHVGTFSGHSQEVCGLKWSPDGRYLASGGNDNLLNIWGANVTDTSPQPTYVFSQHLAAVKALAWCPWQPSVLASGGGTADRHIRFWNCATGSCLDSVDTKSQVCAILWSKEYKELISSHGFALNQLTIWKYPTMTKVAELTGHSSRVLHMAMSPDGSTVVSAGADETLRLWKCFALDEEKKKAMKSVSKDKHNPITQRSLIR</sequence>
<keyword evidence="6" id="KW-0498">Mitosis</keyword>
<evidence type="ECO:0000313" key="16">
    <source>
        <dbReference type="EMBL" id="KAK3602383.1"/>
    </source>
</evidence>
<evidence type="ECO:0000256" key="7">
    <source>
        <dbReference type="ARBA" id="ARBA00022786"/>
    </source>
</evidence>
<evidence type="ECO:0000256" key="1">
    <source>
        <dbReference type="ARBA" id="ARBA00004906"/>
    </source>
</evidence>
<comment type="function">
    <text evidence="12">Substrate-specific adapter of the anaphase promoting complex/cyclosome (APC/C) complex that confers substrate specificity by binding to substrates and targeting them to the APC/C complex for ubiquitination and degradation. Recognizes and binds the destruction box (D box) on protein substrates. Involved in the metaphase/anaphase transition of cell cycle. Is regulated by MAD2L1: in metaphase the MAD2L1-CDC20-APC/C ternary complex is inactive and in anaphase the CDC20-APC/C binary complex is active in degrading substrates. The CDC20-APC/C complex positively regulates the formation of synaptic vesicle clustering at active zone to the presynaptic membrane in postmitotic neurons. CDC20-APC/C-induced degradation of NEUROD2 induces presynaptic differentiation. The CDC20-APC/C complex promotes proper dilation formation and radial migration by degrading CCDC41.</text>
</comment>
<feature type="region of interest" description="Disordered" evidence="14">
    <location>
        <begin position="32"/>
        <end position="104"/>
    </location>
</feature>
<protein>
    <recommendedName>
        <fullName evidence="10">Cell division cycle protein 20 homolog</fullName>
    </recommendedName>
    <alternativeName>
        <fullName evidence="11">p55CDC</fullName>
    </alternativeName>
</protein>
<dbReference type="InterPro" id="IPR033010">
    <property type="entry name" value="Cdc20/Fizzy"/>
</dbReference>
<evidence type="ECO:0000256" key="8">
    <source>
        <dbReference type="ARBA" id="ARBA00023306"/>
    </source>
</evidence>
<dbReference type="InterPro" id="IPR001680">
    <property type="entry name" value="WD40_rpt"/>
</dbReference>
<evidence type="ECO:0000256" key="13">
    <source>
        <dbReference type="PROSITE-ProRule" id="PRU00221"/>
    </source>
</evidence>
<dbReference type="GO" id="GO:0051301">
    <property type="term" value="P:cell division"/>
    <property type="evidence" value="ECO:0007669"/>
    <property type="project" value="UniProtKB-KW"/>
</dbReference>
<dbReference type="PANTHER" id="PTHR19918">
    <property type="entry name" value="CELL DIVISION CYCLE 20 CDC20 FIZZY -RELATED"/>
    <property type="match status" value="1"/>
</dbReference>
<dbReference type="GO" id="GO:1990757">
    <property type="term" value="F:ubiquitin ligase activator activity"/>
    <property type="evidence" value="ECO:0007669"/>
    <property type="project" value="TreeGrafter"/>
</dbReference>
<name>A0AAE0W527_9BIVA</name>
<dbReference type="EMBL" id="JAEAOA010001572">
    <property type="protein sequence ID" value="KAK3602383.1"/>
    <property type="molecule type" value="Genomic_DNA"/>
</dbReference>
<evidence type="ECO:0000313" key="17">
    <source>
        <dbReference type="Proteomes" id="UP001195483"/>
    </source>
</evidence>
<dbReference type="PROSITE" id="PS50294">
    <property type="entry name" value="WD_REPEATS_REGION"/>
    <property type="match status" value="2"/>
</dbReference>
<feature type="repeat" description="WD" evidence="13">
    <location>
        <begin position="250"/>
        <end position="291"/>
    </location>
</feature>
<keyword evidence="7" id="KW-0833">Ubl conjugation pathway</keyword>
<comment type="pathway">
    <text evidence="1">Protein modification; protein ubiquitination.</text>
</comment>
<dbReference type="PROSITE" id="PS50082">
    <property type="entry name" value="WD_REPEATS_2"/>
    <property type="match status" value="3"/>
</dbReference>
<dbReference type="SUPFAM" id="SSF50978">
    <property type="entry name" value="WD40 repeat-like"/>
    <property type="match status" value="1"/>
</dbReference>
<feature type="domain" description="CDC20/Fizzy WD40" evidence="15">
    <location>
        <begin position="204"/>
        <end position="498"/>
    </location>
</feature>
<keyword evidence="3 13" id="KW-0853">WD repeat</keyword>
<dbReference type="InterPro" id="IPR015943">
    <property type="entry name" value="WD40/YVTN_repeat-like_dom_sf"/>
</dbReference>
<dbReference type="PANTHER" id="PTHR19918:SF8">
    <property type="entry name" value="FI02843P"/>
    <property type="match status" value="1"/>
</dbReference>
<dbReference type="GO" id="GO:0005680">
    <property type="term" value="C:anaphase-promoting complex"/>
    <property type="evidence" value="ECO:0007669"/>
    <property type="project" value="TreeGrafter"/>
</dbReference>